<sequence length="78" mass="8414">MSVQHKLLKTVIVEGLPMKVRLKTGGQAADASVKTFAVHNSAVAEGNVSRIVLPAVAIQWVRWMTMIATGEVLAREAM</sequence>
<protein>
    <submittedName>
        <fullName evidence="1">Uncharacterized protein</fullName>
    </submittedName>
</protein>
<dbReference type="AlphaFoldDB" id="A0A1G9XBC2"/>
<organism evidence="1 2">
    <name type="scientific">Fictibacillus solisalsi</name>
    <dbReference type="NCBI Taxonomy" id="459525"/>
    <lineage>
        <taxon>Bacteria</taxon>
        <taxon>Bacillati</taxon>
        <taxon>Bacillota</taxon>
        <taxon>Bacilli</taxon>
        <taxon>Bacillales</taxon>
        <taxon>Fictibacillaceae</taxon>
        <taxon>Fictibacillus</taxon>
    </lineage>
</organism>
<evidence type="ECO:0000313" key="1">
    <source>
        <dbReference type="EMBL" id="SDM94092.1"/>
    </source>
</evidence>
<name>A0A1G9XBC2_9BACL</name>
<gene>
    <name evidence="1" type="ORF">SAMN04488137_2690</name>
</gene>
<dbReference type="RefSeq" id="WP_090235250.1">
    <property type="nucleotide sequence ID" value="NZ_FNHW01000001.1"/>
</dbReference>
<dbReference type="Proteomes" id="UP000199544">
    <property type="component" value="Unassembled WGS sequence"/>
</dbReference>
<evidence type="ECO:0000313" key="2">
    <source>
        <dbReference type="Proteomes" id="UP000199544"/>
    </source>
</evidence>
<keyword evidence="2" id="KW-1185">Reference proteome</keyword>
<accession>A0A1G9XBC2</accession>
<dbReference type="EMBL" id="FNHW01000001">
    <property type="protein sequence ID" value="SDM94092.1"/>
    <property type="molecule type" value="Genomic_DNA"/>
</dbReference>
<dbReference type="OrthoDB" id="9899643at2"/>
<reference evidence="2" key="1">
    <citation type="submission" date="2016-10" db="EMBL/GenBank/DDBJ databases">
        <authorList>
            <person name="Varghese N."/>
            <person name="Submissions S."/>
        </authorList>
    </citation>
    <scope>NUCLEOTIDE SEQUENCE [LARGE SCALE GENOMIC DNA]</scope>
    <source>
        <strain evidence="2">CGMCC 1.6854</strain>
    </source>
</reference>
<proteinExistence type="predicted"/>